<reference evidence="1" key="1">
    <citation type="submission" date="2022-05" db="EMBL/GenBank/DDBJ databases">
        <title>Halomonas geminus sp. nov. and Halomonas llamarensis sp. nov. isolated from high-altitude salars of the Atacama Desert.</title>
        <authorList>
            <person name="Hintersatz C."/>
            <person name="Rojas L.A."/>
            <person name="Wei T.-S."/>
            <person name="Kutschke S."/>
            <person name="Lehmann F."/>
            <person name="Jain R."/>
            <person name="Pollmann K."/>
        </authorList>
    </citation>
    <scope>NUCLEOTIDE SEQUENCE</scope>
    <source>
        <strain evidence="1">ATCHA</strain>
    </source>
</reference>
<organism evidence="1 2">
    <name type="scientific">Halomonas llamarensis</name>
    <dbReference type="NCBI Taxonomy" id="2945104"/>
    <lineage>
        <taxon>Bacteria</taxon>
        <taxon>Pseudomonadati</taxon>
        <taxon>Pseudomonadota</taxon>
        <taxon>Gammaproteobacteria</taxon>
        <taxon>Oceanospirillales</taxon>
        <taxon>Halomonadaceae</taxon>
        <taxon>Halomonas</taxon>
    </lineage>
</organism>
<sequence>MPAIKFRASGRTLTNHDGFSIINQNLEIAGVDNIDSRFATSQGVCSSNVVKNYLGLLYLGTSDLILPSNRGHNWAG</sequence>
<protein>
    <submittedName>
        <fullName evidence="1">Uncharacterized protein</fullName>
    </submittedName>
</protein>
<proteinExistence type="predicted"/>
<accession>A0ABT0STP9</accession>
<comment type="caution">
    <text evidence="1">The sequence shown here is derived from an EMBL/GenBank/DDBJ whole genome shotgun (WGS) entry which is preliminary data.</text>
</comment>
<dbReference type="RefSeq" id="WP_250083484.1">
    <property type="nucleotide sequence ID" value="NZ_JAMJPJ010000032.1"/>
</dbReference>
<evidence type="ECO:0000313" key="1">
    <source>
        <dbReference type="EMBL" id="MCL7931214.1"/>
    </source>
</evidence>
<gene>
    <name evidence="1" type="ORF">M8006_14730</name>
</gene>
<name>A0ABT0STP9_9GAMM</name>
<dbReference type="EMBL" id="JAMJPJ010000032">
    <property type="protein sequence ID" value="MCL7931214.1"/>
    <property type="molecule type" value="Genomic_DNA"/>
</dbReference>
<dbReference type="Proteomes" id="UP001165308">
    <property type="component" value="Unassembled WGS sequence"/>
</dbReference>
<keyword evidence="2" id="KW-1185">Reference proteome</keyword>
<evidence type="ECO:0000313" key="2">
    <source>
        <dbReference type="Proteomes" id="UP001165308"/>
    </source>
</evidence>